<feature type="compositionally biased region" description="Basic and acidic residues" evidence="1">
    <location>
        <begin position="157"/>
        <end position="166"/>
    </location>
</feature>
<dbReference type="Proteomes" id="UP001479436">
    <property type="component" value="Unassembled WGS sequence"/>
</dbReference>
<reference evidence="2 3" key="1">
    <citation type="submission" date="2023-04" db="EMBL/GenBank/DDBJ databases">
        <title>Genome of Basidiobolus ranarum AG-B5.</title>
        <authorList>
            <person name="Stajich J.E."/>
            <person name="Carter-House D."/>
            <person name="Gryganskyi A."/>
        </authorList>
    </citation>
    <scope>NUCLEOTIDE SEQUENCE [LARGE SCALE GENOMIC DNA]</scope>
    <source>
        <strain evidence="2 3">AG-B5</strain>
    </source>
</reference>
<keyword evidence="3" id="KW-1185">Reference proteome</keyword>
<evidence type="ECO:0000313" key="2">
    <source>
        <dbReference type="EMBL" id="KAK9759882.1"/>
    </source>
</evidence>
<sequence length="529" mass="60265">MKSAPENDKSNPERQVPDSSNRSNQSKPYSKDTSKNDGNPDSGNGDQTGASPPVPGNELEPSFTNKPGSNSNLDRNNLPKPNVDEEPSRNLKGLNLPKTYGQPNENNLPATFNILDDIFSTFARFLDSKNRRSQPSDSSRLLKQNEIPSTRPTRSARRNDDRKSNTDSEEDSNPSKTDDQPNRYTSLVKMNIPDVIFSTLARLLDSKDRRSEPSDSPSLLEQNESSSPRPTRSARRNDDDRSSNTDFEEDSNPSRAYGQLNRNTSPIILNVPNDLFSTFAKFLSSRYSDPQKAVPSNDKDLSKNPTAVTPVREENIETNSRPRGLIRTFVKSLIRDSKLKILQQRARERKIKQLLRILGNSLSQSRSRRNTKSIFPNSSKNRLRKIRQLLTPERIQDLRRFALNNRDTLSHLVKKQTKNEYFPNLPNYVLRNRRLSNVIKTRNNENRFKTVGLNKPRVPIYTSYLSGEENEPEDKESINLQESRITGSFGRLLSKIRSSNNEKQLDAENQDDDGNQLDRQELLNARSLL</sequence>
<proteinExistence type="predicted"/>
<feature type="region of interest" description="Disordered" evidence="1">
    <location>
        <begin position="129"/>
        <end position="184"/>
    </location>
</feature>
<evidence type="ECO:0000256" key="1">
    <source>
        <dbReference type="SAM" id="MobiDB-lite"/>
    </source>
</evidence>
<feature type="compositionally biased region" description="Polar residues" evidence="1">
    <location>
        <begin position="36"/>
        <end position="50"/>
    </location>
</feature>
<name>A0ABR2WEE6_9FUNG</name>
<feature type="region of interest" description="Disordered" evidence="1">
    <location>
        <begin position="207"/>
        <end position="260"/>
    </location>
</feature>
<organism evidence="2 3">
    <name type="scientific">Basidiobolus ranarum</name>
    <dbReference type="NCBI Taxonomy" id="34480"/>
    <lineage>
        <taxon>Eukaryota</taxon>
        <taxon>Fungi</taxon>
        <taxon>Fungi incertae sedis</taxon>
        <taxon>Zoopagomycota</taxon>
        <taxon>Entomophthoromycotina</taxon>
        <taxon>Basidiobolomycetes</taxon>
        <taxon>Basidiobolales</taxon>
        <taxon>Basidiobolaceae</taxon>
        <taxon>Basidiobolus</taxon>
    </lineage>
</organism>
<evidence type="ECO:0000313" key="3">
    <source>
        <dbReference type="Proteomes" id="UP001479436"/>
    </source>
</evidence>
<gene>
    <name evidence="2" type="ORF">K7432_016635</name>
</gene>
<feature type="compositionally biased region" description="Polar residues" evidence="1">
    <location>
        <begin position="214"/>
        <end position="224"/>
    </location>
</feature>
<feature type="region of interest" description="Disordered" evidence="1">
    <location>
        <begin position="1"/>
        <end position="107"/>
    </location>
</feature>
<accession>A0ABR2WEE6</accession>
<feature type="compositionally biased region" description="Polar residues" evidence="1">
    <location>
        <begin position="133"/>
        <end position="153"/>
    </location>
</feature>
<protein>
    <submittedName>
        <fullName evidence="2">Uncharacterized protein</fullName>
    </submittedName>
</protein>
<comment type="caution">
    <text evidence="2">The sequence shown here is derived from an EMBL/GenBank/DDBJ whole genome shotgun (WGS) entry which is preliminary data.</text>
</comment>
<feature type="compositionally biased region" description="Polar residues" evidence="1">
    <location>
        <begin position="17"/>
        <end position="28"/>
    </location>
</feature>
<feature type="compositionally biased region" description="Basic and acidic residues" evidence="1">
    <location>
        <begin position="1"/>
        <end position="16"/>
    </location>
</feature>
<feature type="compositionally biased region" description="Polar residues" evidence="1">
    <location>
        <begin position="62"/>
        <end position="75"/>
    </location>
</feature>
<dbReference type="EMBL" id="JASJQH010002882">
    <property type="protein sequence ID" value="KAK9759882.1"/>
    <property type="molecule type" value="Genomic_DNA"/>
</dbReference>